<accession>A0A0P7ZDB7</accession>
<dbReference type="InterPro" id="IPR051676">
    <property type="entry name" value="UPF0053_domain"/>
</dbReference>
<dbReference type="Pfam" id="PF03471">
    <property type="entry name" value="CorC_HlyC"/>
    <property type="match status" value="1"/>
</dbReference>
<feature type="transmembrane region" description="Helical" evidence="11">
    <location>
        <begin position="104"/>
        <end position="125"/>
    </location>
</feature>
<dbReference type="Proteomes" id="UP000050360">
    <property type="component" value="Unassembled WGS sequence"/>
</dbReference>
<keyword evidence="6 11" id="KW-1133">Transmembrane helix</keyword>
<dbReference type="InterPro" id="IPR000644">
    <property type="entry name" value="CBS_dom"/>
</dbReference>
<reference evidence="14 15" key="1">
    <citation type="submission" date="2015-09" db="EMBL/GenBank/DDBJ databases">
        <title>A metagenomics-based metabolic model of nitrate-dependent anaerobic oxidation of methane by Methanoperedens-like archaea.</title>
        <authorList>
            <person name="Arshad A."/>
            <person name="Speth D.R."/>
            <person name="De Graaf R.M."/>
            <person name="Op Den Camp H.J."/>
            <person name="Jetten M.S."/>
            <person name="Welte C.U."/>
        </authorList>
    </citation>
    <scope>NUCLEOTIDE SEQUENCE [LARGE SCALE GENOMIC DNA]</scope>
</reference>
<keyword evidence="7 10" id="KW-0129">CBS domain</keyword>
<evidence type="ECO:0000256" key="3">
    <source>
        <dbReference type="ARBA" id="ARBA00022605"/>
    </source>
</evidence>
<evidence type="ECO:0000313" key="15">
    <source>
        <dbReference type="Proteomes" id="UP000050360"/>
    </source>
</evidence>
<evidence type="ECO:0000256" key="4">
    <source>
        <dbReference type="ARBA" id="ARBA00022692"/>
    </source>
</evidence>
<dbReference type="Gene3D" id="3.30.465.10">
    <property type="match status" value="1"/>
</dbReference>
<organism evidence="14 15">
    <name type="scientific">Candidatus Methanoperedens nitratireducens</name>
    <dbReference type="NCBI Taxonomy" id="1392998"/>
    <lineage>
        <taxon>Archaea</taxon>
        <taxon>Methanobacteriati</taxon>
        <taxon>Methanobacteriota</taxon>
        <taxon>Stenosarchaea group</taxon>
        <taxon>Methanomicrobia</taxon>
        <taxon>Methanosarcinales</taxon>
        <taxon>ANME-2 cluster</taxon>
        <taxon>Candidatus Methanoperedentaceae</taxon>
        <taxon>Candidatus Methanoperedens</taxon>
    </lineage>
</organism>
<evidence type="ECO:0000256" key="5">
    <source>
        <dbReference type="ARBA" id="ARBA00022737"/>
    </source>
</evidence>
<dbReference type="Gene3D" id="3.10.580.10">
    <property type="entry name" value="CBS-domain"/>
    <property type="match status" value="1"/>
</dbReference>
<evidence type="ECO:0000256" key="10">
    <source>
        <dbReference type="PROSITE-ProRule" id="PRU00703"/>
    </source>
</evidence>
<dbReference type="AlphaFoldDB" id="A0A0P7ZDB7"/>
<dbReference type="PATRIC" id="fig|1719120.3.peg.3033"/>
<keyword evidence="5" id="KW-0677">Repeat</keyword>
<dbReference type="InterPro" id="IPR002550">
    <property type="entry name" value="CNNM"/>
</dbReference>
<dbReference type="SMART" id="SM01091">
    <property type="entry name" value="CorC_HlyC"/>
    <property type="match status" value="1"/>
</dbReference>
<evidence type="ECO:0000259" key="12">
    <source>
        <dbReference type="PROSITE" id="PS51371"/>
    </source>
</evidence>
<feature type="domain" description="CBS" evidence="12">
    <location>
        <begin position="284"/>
        <end position="340"/>
    </location>
</feature>
<feature type="domain" description="CNNM transmembrane" evidence="13">
    <location>
        <begin position="1"/>
        <end position="201"/>
    </location>
</feature>
<keyword evidence="2" id="KW-1003">Cell membrane</keyword>
<dbReference type="PANTHER" id="PTHR43099">
    <property type="entry name" value="UPF0053 PROTEIN YRKA"/>
    <property type="match status" value="1"/>
</dbReference>
<evidence type="ECO:0000256" key="1">
    <source>
        <dbReference type="ARBA" id="ARBA00004651"/>
    </source>
</evidence>
<evidence type="ECO:0000256" key="7">
    <source>
        <dbReference type="ARBA" id="ARBA00023122"/>
    </source>
</evidence>
<dbReference type="EMBL" id="LKCM01000215">
    <property type="protein sequence ID" value="KPQ42663.1"/>
    <property type="molecule type" value="Genomic_DNA"/>
</dbReference>
<dbReference type="GO" id="GO:0009086">
    <property type="term" value="P:methionine biosynthetic process"/>
    <property type="evidence" value="ECO:0007669"/>
    <property type="project" value="UniProtKB-KW"/>
</dbReference>
<feature type="transmembrane region" description="Helical" evidence="11">
    <location>
        <begin position="66"/>
        <end position="84"/>
    </location>
</feature>
<dbReference type="FunFam" id="3.30.465.10:FF:000023">
    <property type="entry name" value="Magnesium and cobalt transporter"/>
    <property type="match status" value="1"/>
</dbReference>
<name>A0A0P7ZDB7_9EURY</name>
<keyword evidence="4 11" id="KW-0812">Transmembrane</keyword>
<comment type="caution">
    <text evidence="14">The sequence shown here is derived from an EMBL/GenBank/DDBJ whole genome shotgun (WGS) entry which is preliminary data.</text>
</comment>
<evidence type="ECO:0000256" key="11">
    <source>
        <dbReference type="SAM" id="Phobius"/>
    </source>
</evidence>
<comment type="subcellular location">
    <subcellularLocation>
        <location evidence="1">Cell membrane</location>
        <topology evidence="1">Multi-pass membrane protein</topology>
    </subcellularLocation>
</comment>
<feature type="domain" description="CBS" evidence="12">
    <location>
        <begin position="220"/>
        <end position="281"/>
    </location>
</feature>
<sequence>MSDITFQIIFIILLTIANGIFSMSEIAIISARKARLQQWVNEGNTKAQAALDLADSPNRLLSTVQIGITLIGILAGVLGGATIADELSARLIFIPLLAPYSEAIALGIVVLGITYLTLVIGELVPKRIALHNPERIACTVAAPMRMLSRIASPAVHLLSISTDTVLRVLGIRPVSEQPVTEEEINILIEQGMKAGTFEEAERDMVEHVFRLGDLRAGALMTPRTEIVWLDIDDSPEETRRRIADSGHSRFPVGQGSLDNILGIVQIKDMLGRNMEGKSPDLKASLRRPLFVPESTHALKVLELFKQSGIHISLVVDEYGSVQGLVTLKDILEEIVGDIPSVEDLEEPLAVQREDGSWLLDGMLLVDDFKEIFSIKELPGEGIYQTLGGFVLMHMGRIPAVGNHFEWSGLRFEVVDMDKNRIDKVLVMPARKAPPAQQTKQTK</sequence>
<feature type="transmembrane region" description="Helical" evidence="11">
    <location>
        <begin position="6"/>
        <end position="29"/>
    </location>
</feature>
<dbReference type="SMART" id="SM00116">
    <property type="entry name" value="CBS"/>
    <property type="match status" value="2"/>
</dbReference>
<dbReference type="GO" id="GO:0005886">
    <property type="term" value="C:plasma membrane"/>
    <property type="evidence" value="ECO:0007669"/>
    <property type="project" value="UniProtKB-SubCell"/>
</dbReference>
<gene>
    <name evidence="14" type="ORF">MPEBLZ_02780</name>
</gene>
<dbReference type="PANTHER" id="PTHR43099:SF5">
    <property type="entry name" value="HLYC_CORC FAMILY TRANSPORTER"/>
    <property type="match status" value="1"/>
</dbReference>
<dbReference type="SUPFAM" id="SSF54631">
    <property type="entry name" value="CBS-domain pair"/>
    <property type="match status" value="1"/>
</dbReference>
<dbReference type="InterPro" id="IPR036318">
    <property type="entry name" value="FAD-bd_PCMH-like_sf"/>
</dbReference>
<dbReference type="SUPFAM" id="SSF56176">
    <property type="entry name" value="FAD-binding/transporter-associated domain-like"/>
    <property type="match status" value="1"/>
</dbReference>
<evidence type="ECO:0000256" key="9">
    <source>
        <dbReference type="ARBA" id="ARBA00023167"/>
    </source>
</evidence>
<dbReference type="FunFam" id="3.10.580.10:FF:000002">
    <property type="entry name" value="Magnesium/cobalt efflux protein CorC"/>
    <property type="match status" value="1"/>
</dbReference>
<dbReference type="Pfam" id="PF01595">
    <property type="entry name" value="CNNM"/>
    <property type="match status" value="1"/>
</dbReference>
<evidence type="ECO:0000256" key="2">
    <source>
        <dbReference type="ARBA" id="ARBA00022475"/>
    </source>
</evidence>
<keyword evidence="9" id="KW-0486">Methionine biosynthesis</keyword>
<dbReference type="InterPro" id="IPR016169">
    <property type="entry name" value="FAD-bd_PCMH_sub2"/>
</dbReference>
<keyword evidence="8 11" id="KW-0472">Membrane</keyword>
<evidence type="ECO:0000256" key="8">
    <source>
        <dbReference type="ARBA" id="ARBA00023136"/>
    </source>
</evidence>
<dbReference type="Pfam" id="PF00571">
    <property type="entry name" value="CBS"/>
    <property type="match status" value="2"/>
</dbReference>
<protein>
    <submittedName>
        <fullName evidence="14">Putative hemolysin</fullName>
    </submittedName>
</protein>
<keyword evidence="3" id="KW-0028">Amino-acid biosynthesis</keyword>
<dbReference type="GO" id="GO:0050660">
    <property type="term" value="F:flavin adenine dinucleotide binding"/>
    <property type="evidence" value="ECO:0007669"/>
    <property type="project" value="InterPro"/>
</dbReference>
<dbReference type="InterPro" id="IPR046342">
    <property type="entry name" value="CBS_dom_sf"/>
</dbReference>
<dbReference type="InterPro" id="IPR005170">
    <property type="entry name" value="Transptr-assoc_dom"/>
</dbReference>
<dbReference type="PROSITE" id="PS51371">
    <property type="entry name" value="CBS"/>
    <property type="match status" value="2"/>
</dbReference>
<dbReference type="CDD" id="cd04590">
    <property type="entry name" value="CBS_pair_CorC_HlyC_assoc"/>
    <property type="match status" value="1"/>
</dbReference>
<evidence type="ECO:0000313" key="14">
    <source>
        <dbReference type="EMBL" id="KPQ42663.1"/>
    </source>
</evidence>
<proteinExistence type="predicted"/>
<evidence type="ECO:0000256" key="6">
    <source>
        <dbReference type="ARBA" id="ARBA00022989"/>
    </source>
</evidence>
<evidence type="ECO:0000259" key="13">
    <source>
        <dbReference type="PROSITE" id="PS51846"/>
    </source>
</evidence>
<dbReference type="PROSITE" id="PS51846">
    <property type="entry name" value="CNNM"/>
    <property type="match status" value="1"/>
</dbReference>
<dbReference type="InterPro" id="IPR044751">
    <property type="entry name" value="Ion_transp-like_CBS"/>
</dbReference>